<dbReference type="Proteomes" id="UP001203687">
    <property type="component" value="Unassembled WGS sequence"/>
</dbReference>
<proteinExistence type="predicted"/>
<protein>
    <submittedName>
        <fullName evidence="2">Uncharacterized protein</fullName>
    </submittedName>
</protein>
<keyword evidence="1" id="KW-1133">Transmembrane helix</keyword>
<keyword evidence="3" id="KW-1185">Reference proteome</keyword>
<feature type="transmembrane region" description="Helical" evidence="1">
    <location>
        <begin position="55"/>
        <end position="72"/>
    </location>
</feature>
<dbReference type="RefSeq" id="WP_248411938.1">
    <property type="nucleotide sequence ID" value="NZ_JALPQF010000002.1"/>
</dbReference>
<evidence type="ECO:0000256" key="1">
    <source>
        <dbReference type="SAM" id="Phobius"/>
    </source>
</evidence>
<comment type="caution">
    <text evidence="2">The sequence shown here is derived from an EMBL/GenBank/DDBJ whole genome shotgun (WGS) entry which is preliminary data.</text>
</comment>
<feature type="transmembrane region" description="Helical" evidence="1">
    <location>
        <begin position="104"/>
        <end position="122"/>
    </location>
</feature>
<keyword evidence="1" id="KW-0472">Membrane</keyword>
<organism evidence="2 3">
    <name type="scientific">Psychroserpens algicola</name>
    <dbReference type="NCBI Taxonomy" id="1719034"/>
    <lineage>
        <taxon>Bacteria</taxon>
        <taxon>Pseudomonadati</taxon>
        <taxon>Bacteroidota</taxon>
        <taxon>Flavobacteriia</taxon>
        <taxon>Flavobacteriales</taxon>
        <taxon>Flavobacteriaceae</taxon>
        <taxon>Psychroserpens</taxon>
    </lineage>
</organism>
<dbReference type="EMBL" id="JALPQF010000002">
    <property type="protein sequence ID" value="MCK8479668.1"/>
    <property type="molecule type" value="Genomic_DNA"/>
</dbReference>
<gene>
    <name evidence="2" type="ORF">MUY34_03490</name>
</gene>
<evidence type="ECO:0000313" key="3">
    <source>
        <dbReference type="Proteomes" id="UP001203687"/>
    </source>
</evidence>
<sequence length="132" mass="15023">MNENVDKYLDGLSRKVIGKSSVESPSFDFTQRVMSKIESLNTSVTTYRPLISKPVWAVILLGVIAVFGYVIFGKLTLNYEWIQDLSLDKVSFNPLPDFSLSQTMTYAILLFAVMLCVQVPLLKRYFDKRLDA</sequence>
<accession>A0ABT0H5L1</accession>
<evidence type="ECO:0000313" key="2">
    <source>
        <dbReference type="EMBL" id="MCK8479668.1"/>
    </source>
</evidence>
<reference evidence="2" key="1">
    <citation type="submission" date="2022-04" db="EMBL/GenBank/DDBJ databases">
        <authorList>
            <person name="Ren T."/>
        </authorList>
    </citation>
    <scope>NUCLEOTIDE SEQUENCE</scope>
    <source>
        <strain evidence="2">F63249</strain>
    </source>
</reference>
<name>A0ABT0H5L1_9FLAO</name>
<keyword evidence="1" id="KW-0812">Transmembrane</keyword>